<dbReference type="InterPro" id="IPR018392">
    <property type="entry name" value="LysM"/>
</dbReference>
<dbReference type="PANTHER" id="PTHR44809">
    <property type="match status" value="1"/>
</dbReference>
<feature type="region of interest" description="Disordered" evidence="2">
    <location>
        <begin position="261"/>
        <end position="311"/>
    </location>
</feature>
<evidence type="ECO:0000313" key="5">
    <source>
        <dbReference type="Proteomes" id="UP000631300"/>
    </source>
</evidence>
<accession>A0A918MZR7</accession>
<dbReference type="Pfam" id="PF14559">
    <property type="entry name" value="TPR_19"/>
    <property type="match status" value="1"/>
</dbReference>
<dbReference type="InterPro" id="IPR013360">
    <property type="entry name" value="Pilus_4_PilW"/>
</dbReference>
<gene>
    <name evidence="4" type="ORF">GCM10007391_20200</name>
</gene>
<dbReference type="PROSITE" id="PS50005">
    <property type="entry name" value="TPR"/>
    <property type="match status" value="4"/>
</dbReference>
<dbReference type="Pfam" id="PF13181">
    <property type="entry name" value="TPR_8"/>
    <property type="match status" value="1"/>
</dbReference>
<dbReference type="Pfam" id="PF13432">
    <property type="entry name" value="TPR_16"/>
    <property type="match status" value="1"/>
</dbReference>
<evidence type="ECO:0000256" key="1">
    <source>
        <dbReference type="PROSITE-ProRule" id="PRU00339"/>
    </source>
</evidence>
<keyword evidence="5" id="KW-1185">Reference proteome</keyword>
<dbReference type="SMART" id="SM00257">
    <property type="entry name" value="LysM"/>
    <property type="match status" value="1"/>
</dbReference>
<dbReference type="AlphaFoldDB" id="A0A918MZR7"/>
<dbReference type="Gene3D" id="1.25.40.10">
    <property type="entry name" value="Tetratricopeptide repeat domain"/>
    <property type="match status" value="1"/>
</dbReference>
<dbReference type="PANTHER" id="PTHR44809:SF1">
    <property type="entry name" value="PROTEIN O-MANNOSYL-TRANSFERASE TMTC1"/>
    <property type="match status" value="1"/>
</dbReference>
<evidence type="ECO:0000256" key="2">
    <source>
        <dbReference type="SAM" id="MobiDB-lite"/>
    </source>
</evidence>
<dbReference type="NCBIfam" id="TIGR02521">
    <property type="entry name" value="type_IV_pilW"/>
    <property type="match status" value="1"/>
</dbReference>
<evidence type="ECO:0000259" key="3">
    <source>
        <dbReference type="PROSITE" id="PS51782"/>
    </source>
</evidence>
<reference evidence="4" key="1">
    <citation type="journal article" date="2014" name="Int. J. Syst. Evol. Microbiol.">
        <title>Complete genome sequence of Corynebacterium casei LMG S-19264T (=DSM 44701T), isolated from a smear-ripened cheese.</title>
        <authorList>
            <consortium name="US DOE Joint Genome Institute (JGI-PGF)"/>
            <person name="Walter F."/>
            <person name="Albersmeier A."/>
            <person name="Kalinowski J."/>
            <person name="Ruckert C."/>
        </authorList>
    </citation>
    <scope>NUCLEOTIDE SEQUENCE</scope>
    <source>
        <strain evidence="4">KCTC 22164</strain>
    </source>
</reference>
<proteinExistence type="predicted"/>
<organism evidence="4 5">
    <name type="scientific">Alteromonas halophila</name>
    <dbReference type="NCBI Taxonomy" id="516698"/>
    <lineage>
        <taxon>Bacteria</taxon>
        <taxon>Pseudomonadati</taxon>
        <taxon>Pseudomonadota</taxon>
        <taxon>Gammaproteobacteria</taxon>
        <taxon>Alteromonadales</taxon>
        <taxon>Alteromonadaceae</taxon>
        <taxon>Alteromonas/Salinimonas group</taxon>
        <taxon>Alteromonas</taxon>
    </lineage>
</organism>
<dbReference type="InterPro" id="IPR019734">
    <property type="entry name" value="TPR_rpt"/>
</dbReference>
<feature type="domain" description="LysM" evidence="3">
    <location>
        <begin position="327"/>
        <end position="371"/>
    </location>
</feature>
<feature type="repeat" description="TPR" evidence="1">
    <location>
        <begin position="34"/>
        <end position="67"/>
    </location>
</feature>
<name>A0A918MZR7_9ALTE</name>
<feature type="repeat" description="TPR" evidence="1">
    <location>
        <begin position="138"/>
        <end position="171"/>
    </location>
</feature>
<feature type="compositionally biased region" description="Low complexity" evidence="2">
    <location>
        <begin position="264"/>
        <end position="278"/>
    </location>
</feature>
<dbReference type="EMBL" id="BMXP01000004">
    <property type="protein sequence ID" value="GGW86479.1"/>
    <property type="molecule type" value="Genomic_DNA"/>
</dbReference>
<dbReference type="CDD" id="cd00118">
    <property type="entry name" value="LysM"/>
    <property type="match status" value="1"/>
</dbReference>
<dbReference type="PROSITE" id="PS51782">
    <property type="entry name" value="LYSM"/>
    <property type="match status" value="1"/>
</dbReference>
<keyword evidence="1" id="KW-0802">TPR repeat</keyword>
<dbReference type="SUPFAM" id="SSF54106">
    <property type="entry name" value="LysM domain"/>
    <property type="match status" value="1"/>
</dbReference>
<feature type="repeat" description="TPR" evidence="1">
    <location>
        <begin position="102"/>
        <end position="135"/>
    </location>
</feature>
<dbReference type="PROSITE" id="PS51257">
    <property type="entry name" value="PROKAR_LIPOPROTEIN"/>
    <property type="match status" value="1"/>
</dbReference>
<dbReference type="SMART" id="SM00028">
    <property type="entry name" value="TPR"/>
    <property type="match status" value="6"/>
</dbReference>
<evidence type="ECO:0000313" key="4">
    <source>
        <dbReference type="EMBL" id="GGW86479.1"/>
    </source>
</evidence>
<sequence>MRITTPALVILLSGCVSNPQPGTFKDDFDRQDAAKTRISLGLTYLKNGNYPQAKSNLDKALEFAPRSADVHYSLAYYYQRVGENKRANDAYTTAIDLAPRNADIANSYGAFLCQTGDYDAALDYFQKAINNQRYANSAETYENMALCSQSEGDYKQAVNYLEEALNHQPGRAKSLFLLAELYVENKQYDKAETALNRFERVGQVTPDYLWLAIKVAQGQGNYKTAEEYGDMLIAVYPSHRLVSQYRQLAKNWPQVAVTRKAKAADPAPASAKVSASDDTSGKNVARETAQPNKSSTASTQATSEQTSASGAQAEISLPATDSDQQPRFHIVKAKENLYRISLKYNIKLSTLQSWNELDDSGAIFAGMKLWLIPPNEQEK</sequence>
<dbReference type="RefSeq" id="WP_189406083.1">
    <property type="nucleotide sequence ID" value="NZ_BMXP01000004.1"/>
</dbReference>
<comment type="caution">
    <text evidence="4">The sequence shown here is derived from an EMBL/GenBank/DDBJ whole genome shotgun (WGS) entry which is preliminary data.</text>
</comment>
<feature type="repeat" description="TPR" evidence="1">
    <location>
        <begin position="68"/>
        <end position="101"/>
    </location>
</feature>
<dbReference type="Pfam" id="PF01476">
    <property type="entry name" value="LysM"/>
    <property type="match status" value="1"/>
</dbReference>
<feature type="compositionally biased region" description="Low complexity" evidence="2">
    <location>
        <begin position="294"/>
        <end position="311"/>
    </location>
</feature>
<reference evidence="4" key="2">
    <citation type="submission" date="2020-09" db="EMBL/GenBank/DDBJ databases">
        <authorList>
            <person name="Sun Q."/>
            <person name="Kim S."/>
        </authorList>
    </citation>
    <scope>NUCLEOTIDE SEQUENCE</scope>
    <source>
        <strain evidence="4">KCTC 22164</strain>
    </source>
</reference>
<dbReference type="Gene3D" id="3.10.350.10">
    <property type="entry name" value="LysM domain"/>
    <property type="match status" value="1"/>
</dbReference>
<dbReference type="InterPro" id="IPR036779">
    <property type="entry name" value="LysM_dom_sf"/>
</dbReference>
<dbReference type="Proteomes" id="UP000631300">
    <property type="component" value="Unassembled WGS sequence"/>
</dbReference>
<dbReference type="InterPro" id="IPR052943">
    <property type="entry name" value="TMTC_O-mannosyl-trnsfr"/>
</dbReference>
<dbReference type="PROSITE" id="PS50293">
    <property type="entry name" value="TPR_REGION"/>
    <property type="match status" value="1"/>
</dbReference>
<protein>
    <recommendedName>
        <fullName evidence="3">LysM domain-containing protein</fullName>
    </recommendedName>
</protein>
<dbReference type="SUPFAM" id="SSF81901">
    <property type="entry name" value="HCP-like"/>
    <property type="match status" value="1"/>
</dbReference>
<dbReference type="InterPro" id="IPR011990">
    <property type="entry name" value="TPR-like_helical_dom_sf"/>
</dbReference>